<comment type="caution">
    <text evidence="3">The sequence shown here is derived from an EMBL/GenBank/DDBJ whole genome shotgun (WGS) entry which is preliminary data.</text>
</comment>
<dbReference type="InterPro" id="IPR028098">
    <property type="entry name" value="Glyco_trans_4-like_N"/>
</dbReference>
<evidence type="ECO:0000259" key="1">
    <source>
        <dbReference type="Pfam" id="PF00534"/>
    </source>
</evidence>
<evidence type="ECO:0000313" key="4">
    <source>
        <dbReference type="Proteomes" id="UP000824044"/>
    </source>
</evidence>
<dbReference type="Proteomes" id="UP000824044">
    <property type="component" value="Unassembled WGS sequence"/>
</dbReference>
<evidence type="ECO:0000259" key="2">
    <source>
        <dbReference type="Pfam" id="PF13439"/>
    </source>
</evidence>
<evidence type="ECO:0000313" key="3">
    <source>
        <dbReference type="EMBL" id="HIZ24822.1"/>
    </source>
</evidence>
<organism evidence="3 4">
    <name type="scientific">Candidatus Gallimonas intestinigallinarum</name>
    <dbReference type="NCBI Taxonomy" id="2838604"/>
    <lineage>
        <taxon>Bacteria</taxon>
        <taxon>Bacillati</taxon>
        <taxon>Bacillota</taxon>
        <taxon>Clostridia</taxon>
        <taxon>Candidatus Gallimonas</taxon>
    </lineage>
</organism>
<dbReference type="EMBL" id="DXBS01000098">
    <property type="protein sequence ID" value="HIZ24822.1"/>
    <property type="molecule type" value="Genomic_DNA"/>
</dbReference>
<dbReference type="AlphaFoldDB" id="A0A9D2DX00"/>
<proteinExistence type="predicted"/>
<reference evidence="3" key="2">
    <citation type="submission" date="2021-04" db="EMBL/GenBank/DDBJ databases">
        <authorList>
            <person name="Gilroy R."/>
        </authorList>
    </citation>
    <scope>NUCLEOTIDE SEQUENCE</scope>
    <source>
        <strain evidence="3">CHK33-5263</strain>
    </source>
</reference>
<gene>
    <name evidence="3" type="ORF">H9812_05060</name>
</gene>
<dbReference type="EC" id="2.4.-.-" evidence="3"/>
<dbReference type="SUPFAM" id="SSF53756">
    <property type="entry name" value="UDP-Glycosyltransferase/glycogen phosphorylase"/>
    <property type="match status" value="1"/>
</dbReference>
<name>A0A9D2DX00_9FIRM</name>
<dbReference type="InterPro" id="IPR001296">
    <property type="entry name" value="Glyco_trans_1"/>
</dbReference>
<reference evidence="3" key="1">
    <citation type="journal article" date="2021" name="PeerJ">
        <title>Extensive microbial diversity within the chicken gut microbiome revealed by metagenomics and culture.</title>
        <authorList>
            <person name="Gilroy R."/>
            <person name="Ravi A."/>
            <person name="Getino M."/>
            <person name="Pursley I."/>
            <person name="Horton D.L."/>
            <person name="Alikhan N.F."/>
            <person name="Baker D."/>
            <person name="Gharbi K."/>
            <person name="Hall N."/>
            <person name="Watson M."/>
            <person name="Adriaenssens E.M."/>
            <person name="Foster-Nyarko E."/>
            <person name="Jarju S."/>
            <person name="Secka A."/>
            <person name="Antonio M."/>
            <person name="Oren A."/>
            <person name="Chaudhuri R.R."/>
            <person name="La Ragione R."/>
            <person name="Hildebrand F."/>
            <person name="Pallen M.J."/>
        </authorList>
    </citation>
    <scope>NUCLEOTIDE SEQUENCE</scope>
    <source>
        <strain evidence="3">CHK33-5263</strain>
    </source>
</reference>
<dbReference type="PANTHER" id="PTHR45947:SF13">
    <property type="entry name" value="TRANSFERASE"/>
    <property type="match status" value="1"/>
</dbReference>
<keyword evidence="3" id="KW-0808">Transferase</keyword>
<dbReference type="InterPro" id="IPR050194">
    <property type="entry name" value="Glycosyltransferase_grp1"/>
</dbReference>
<dbReference type="Pfam" id="PF13439">
    <property type="entry name" value="Glyco_transf_4"/>
    <property type="match status" value="1"/>
</dbReference>
<dbReference type="Gene3D" id="3.40.50.2000">
    <property type="entry name" value="Glycogen Phosphorylase B"/>
    <property type="match status" value="2"/>
</dbReference>
<protein>
    <submittedName>
        <fullName evidence="3">Glycosyltransferase</fullName>
        <ecNumber evidence="3">2.4.-.-</ecNumber>
    </submittedName>
</protein>
<accession>A0A9D2DX00</accession>
<feature type="domain" description="Glycosyl transferase family 1" evidence="1">
    <location>
        <begin position="215"/>
        <end position="363"/>
    </location>
</feature>
<feature type="domain" description="Glycosyltransferase subfamily 4-like N-terminal" evidence="2">
    <location>
        <begin position="14"/>
        <end position="206"/>
    </location>
</feature>
<dbReference type="Pfam" id="PF00534">
    <property type="entry name" value="Glycos_transf_1"/>
    <property type="match status" value="1"/>
</dbReference>
<dbReference type="PANTHER" id="PTHR45947">
    <property type="entry name" value="SULFOQUINOVOSYL TRANSFERASE SQD2"/>
    <property type="match status" value="1"/>
</dbReference>
<keyword evidence="3" id="KW-0328">Glycosyltransferase</keyword>
<dbReference type="GO" id="GO:0016757">
    <property type="term" value="F:glycosyltransferase activity"/>
    <property type="evidence" value="ECO:0007669"/>
    <property type="project" value="UniProtKB-KW"/>
</dbReference>
<sequence>MKILLVNKFLYPKGGSETYVFEVGKELESRGHSVSYFGQENANNVVGNASNLLVSARTLNPFKLIYSREAYNKFHKLLVSEKPDVVHLNNINFQLTPSIIYAARKMQVPVVWTIHDPQLVCPNHRLFIEHDMKVCTQCVDGDVCGCIKNKCFDNSWIKSLIGYLEAKKYYRSDIYDYVNKFICPSRFMADMLMHRFTAEKIQVLSNYCKFQKCTQIEKEDYILYYGRISEEKGIKTLLKAVPSDIKLVIAGKGPLASILQDLPPNVSYVGFQSGEELKKLIQKAKFSIYPSEWYENCPFSVIESISFGTPVIGAKIGGIPELIEDGKTGLLFEAGNADDLRDKIQSLYYDDKELTAMIQNAEEVSFMDLKAYCTELLSLYQSVIKH</sequence>